<dbReference type="GO" id="GO:0005524">
    <property type="term" value="F:ATP binding"/>
    <property type="evidence" value="ECO:0007669"/>
    <property type="project" value="UniProtKB-KW"/>
</dbReference>
<name>A0A1R4ERP9_9MICC</name>
<feature type="domain" description="ABC transporter" evidence="4">
    <location>
        <begin position="9"/>
        <end position="229"/>
    </location>
</feature>
<dbReference type="Pfam" id="PF00005">
    <property type="entry name" value="ABC_tran"/>
    <property type="match status" value="1"/>
</dbReference>
<dbReference type="PANTHER" id="PTHR42939:SF1">
    <property type="entry name" value="ABC TRANSPORTER ATP-BINDING PROTEIN ALBC-RELATED"/>
    <property type="match status" value="1"/>
</dbReference>
<dbReference type="PROSITE" id="PS00211">
    <property type="entry name" value="ABC_TRANSPORTER_1"/>
    <property type="match status" value="1"/>
</dbReference>
<keyword evidence="6" id="KW-1185">Reference proteome</keyword>
<dbReference type="PANTHER" id="PTHR42939">
    <property type="entry name" value="ABC TRANSPORTER ATP-BINDING PROTEIN ALBC-RELATED"/>
    <property type="match status" value="1"/>
</dbReference>
<dbReference type="EMBL" id="FUHW01000002">
    <property type="protein sequence ID" value="SJM46310.1"/>
    <property type="molecule type" value="Genomic_DNA"/>
</dbReference>
<dbReference type="GO" id="GO:0016887">
    <property type="term" value="F:ATP hydrolysis activity"/>
    <property type="evidence" value="ECO:0007669"/>
    <property type="project" value="InterPro"/>
</dbReference>
<protein>
    <submittedName>
        <fullName evidence="5">ABC transporter related</fullName>
    </submittedName>
</protein>
<sequence>MNTQEAPLLTARELVAGYDEFEVCGPLDLVFCRGDALGIVGLNAAGKSTLLRTLIGRQPPLSGQTSVLGVFTDDTSHIHRRLISAVFDEDAFFDSLTVEEHLQLIASGHDVPDGQEAVERELEFFELSAARNALPGALSSGQRRRLLLAAGMIRPSELLVLDEPEQRLDPPMRAKLAVRLRARIDDGGAVLLVTHDAILLTTVVDQCLIVDGGLRFASAAEGAAAIGGA</sequence>
<evidence type="ECO:0000259" key="4">
    <source>
        <dbReference type="PROSITE" id="PS50893"/>
    </source>
</evidence>
<gene>
    <name evidence="5" type="ORF">FM101_00415</name>
</gene>
<dbReference type="Gene3D" id="3.40.50.300">
    <property type="entry name" value="P-loop containing nucleotide triphosphate hydrolases"/>
    <property type="match status" value="1"/>
</dbReference>
<keyword evidence="2" id="KW-0547">Nucleotide-binding</keyword>
<keyword evidence="1" id="KW-0813">Transport</keyword>
<evidence type="ECO:0000256" key="2">
    <source>
        <dbReference type="ARBA" id="ARBA00022741"/>
    </source>
</evidence>
<evidence type="ECO:0000256" key="3">
    <source>
        <dbReference type="ARBA" id="ARBA00022840"/>
    </source>
</evidence>
<organism evidence="5 6">
    <name type="scientific">Arthrobacter rhombi</name>
    <dbReference type="NCBI Taxonomy" id="71253"/>
    <lineage>
        <taxon>Bacteria</taxon>
        <taxon>Bacillati</taxon>
        <taxon>Actinomycetota</taxon>
        <taxon>Actinomycetes</taxon>
        <taxon>Micrococcales</taxon>
        <taxon>Micrococcaceae</taxon>
        <taxon>Arthrobacter</taxon>
    </lineage>
</organism>
<dbReference type="InterPro" id="IPR051782">
    <property type="entry name" value="ABC_Transporter_VariousFunc"/>
</dbReference>
<dbReference type="InterPro" id="IPR017871">
    <property type="entry name" value="ABC_transporter-like_CS"/>
</dbReference>
<evidence type="ECO:0000313" key="6">
    <source>
        <dbReference type="Proteomes" id="UP000195913"/>
    </source>
</evidence>
<dbReference type="AlphaFoldDB" id="A0A1R4ERP9"/>
<keyword evidence="3" id="KW-0067">ATP-binding</keyword>
<accession>A0A1R4ERP9</accession>
<dbReference type="SUPFAM" id="SSF52540">
    <property type="entry name" value="P-loop containing nucleoside triphosphate hydrolases"/>
    <property type="match status" value="1"/>
</dbReference>
<dbReference type="Proteomes" id="UP000195913">
    <property type="component" value="Unassembled WGS sequence"/>
</dbReference>
<evidence type="ECO:0000256" key="1">
    <source>
        <dbReference type="ARBA" id="ARBA00022448"/>
    </source>
</evidence>
<proteinExistence type="predicted"/>
<dbReference type="InterPro" id="IPR003439">
    <property type="entry name" value="ABC_transporter-like_ATP-bd"/>
</dbReference>
<dbReference type="PROSITE" id="PS50893">
    <property type="entry name" value="ABC_TRANSPORTER_2"/>
    <property type="match status" value="1"/>
</dbReference>
<reference evidence="5 6" key="1">
    <citation type="submission" date="2017-02" db="EMBL/GenBank/DDBJ databases">
        <authorList>
            <person name="Peterson S.W."/>
        </authorList>
    </citation>
    <scope>NUCLEOTIDE SEQUENCE [LARGE SCALE GENOMIC DNA]</scope>
    <source>
        <strain evidence="5 6">B Ar 00.02</strain>
    </source>
</reference>
<dbReference type="InterPro" id="IPR027417">
    <property type="entry name" value="P-loop_NTPase"/>
</dbReference>
<dbReference type="InterPro" id="IPR003593">
    <property type="entry name" value="AAA+_ATPase"/>
</dbReference>
<evidence type="ECO:0000313" key="5">
    <source>
        <dbReference type="EMBL" id="SJM46310.1"/>
    </source>
</evidence>
<dbReference type="RefSeq" id="WP_086993830.1">
    <property type="nucleotide sequence ID" value="NZ_FUHW01000002.1"/>
</dbReference>
<dbReference type="SMART" id="SM00382">
    <property type="entry name" value="AAA"/>
    <property type="match status" value="1"/>
</dbReference>